<sequence length="340" mass="38883">MMCLELIAEFDPFMSNHIDAYGNPGRGKTSYLSSTICEKCISLITKKVLSVIIDEVNRNKYFSIVVDSTPDISHVDQLSFVIRYVKREIQEDTPAEVERFLKFIPNIGHKVKDMLNAVIGTLEEFGLNLQDCRGQSYDTAANMSGCYSGLKTRIQNLNPLTIYVPCGGHSLNLVGLSAVDSIKEAAFFFFDYLEAIYDFFAKSTYRWQLMKQKLKPNQKVVKRATGTRWSSRYNACSSFKNSWEEFMATLNDIENNNSEKPINRRKAAGLKNNFSTFESVFMAVFWTSLLERFNKTSTILQSTSVNLEHVVDLYKSLVGYVSEIRTDEMFQKFIDEAKKN</sequence>
<dbReference type="Pfam" id="PF14291">
    <property type="entry name" value="DUF4371"/>
    <property type="match status" value="1"/>
</dbReference>
<dbReference type="SUPFAM" id="SSF53098">
    <property type="entry name" value="Ribonuclease H-like"/>
    <property type="match status" value="1"/>
</dbReference>
<dbReference type="InterPro" id="IPR012337">
    <property type="entry name" value="RNaseH-like_sf"/>
</dbReference>
<proteinExistence type="predicted"/>
<dbReference type="RefSeq" id="XP_025412810.1">
    <property type="nucleotide sequence ID" value="XM_025557025.1"/>
</dbReference>
<organism evidence="2 3">
    <name type="scientific">Sipha flava</name>
    <name type="common">yellow sugarcane aphid</name>
    <dbReference type="NCBI Taxonomy" id="143950"/>
    <lineage>
        <taxon>Eukaryota</taxon>
        <taxon>Metazoa</taxon>
        <taxon>Ecdysozoa</taxon>
        <taxon>Arthropoda</taxon>
        <taxon>Hexapoda</taxon>
        <taxon>Insecta</taxon>
        <taxon>Pterygota</taxon>
        <taxon>Neoptera</taxon>
        <taxon>Paraneoptera</taxon>
        <taxon>Hemiptera</taxon>
        <taxon>Sternorrhyncha</taxon>
        <taxon>Aphidomorpha</taxon>
        <taxon>Aphidoidea</taxon>
        <taxon>Aphididae</taxon>
        <taxon>Sipha</taxon>
    </lineage>
</organism>
<dbReference type="Proteomes" id="UP000694846">
    <property type="component" value="Unplaced"/>
</dbReference>
<dbReference type="AlphaFoldDB" id="A0A8B8FR35"/>
<protein>
    <submittedName>
        <fullName evidence="3">Zinc finger MYM-type protein 1-like</fullName>
    </submittedName>
</protein>
<gene>
    <name evidence="3" type="primary">LOC112685205</name>
</gene>
<evidence type="ECO:0000313" key="2">
    <source>
        <dbReference type="Proteomes" id="UP000694846"/>
    </source>
</evidence>
<name>A0A8B8FR35_9HEMI</name>
<dbReference type="PANTHER" id="PTHR45749">
    <property type="match status" value="1"/>
</dbReference>
<dbReference type="InterPro" id="IPR025398">
    <property type="entry name" value="DUF4371"/>
</dbReference>
<dbReference type="PANTHER" id="PTHR45749:SF23">
    <property type="entry name" value="ZINC FINGER MYM-TYPE PROTEIN 1-LIKE"/>
    <property type="match status" value="1"/>
</dbReference>
<evidence type="ECO:0000313" key="3">
    <source>
        <dbReference type="RefSeq" id="XP_025412810.1"/>
    </source>
</evidence>
<feature type="domain" description="DUF4371" evidence="1">
    <location>
        <begin position="33"/>
        <end position="149"/>
    </location>
</feature>
<evidence type="ECO:0000259" key="1">
    <source>
        <dbReference type="Pfam" id="PF14291"/>
    </source>
</evidence>
<keyword evidence="2" id="KW-1185">Reference proteome</keyword>
<reference evidence="3" key="1">
    <citation type="submission" date="2025-08" db="UniProtKB">
        <authorList>
            <consortium name="RefSeq"/>
        </authorList>
    </citation>
    <scope>IDENTIFICATION</scope>
    <source>
        <tissue evidence="3">Whole body</tissue>
    </source>
</reference>
<accession>A0A8B8FR35</accession>
<dbReference type="GeneID" id="112685205"/>
<dbReference type="OrthoDB" id="6617001at2759"/>